<name>A0A6J5TCN0_9CAUD</name>
<feature type="compositionally biased region" description="Acidic residues" evidence="3">
    <location>
        <begin position="129"/>
        <end position="140"/>
    </location>
</feature>
<sequence>MSNDLNKCQFIGRLGRDPEVKQMPNGRAVANFSIACGQSWKDKQTGEKKERTEWISIVAFEKLGEICGQYLKKGSQVYIEGSLRTRKWQDKEGKDRYTTEVIAEQMQMLGGKRDGESPAQTSARKPVDDDADPFDDEIPF</sequence>
<reference evidence="4" key="1">
    <citation type="submission" date="2020-05" db="EMBL/GenBank/DDBJ databases">
        <authorList>
            <person name="Chiriac C."/>
            <person name="Salcher M."/>
            <person name="Ghai R."/>
            <person name="Kavagutti S V."/>
        </authorList>
    </citation>
    <scope>NUCLEOTIDE SEQUENCE</scope>
</reference>
<evidence type="ECO:0000256" key="2">
    <source>
        <dbReference type="PIRNR" id="PIRNR002070"/>
    </source>
</evidence>
<evidence type="ECO:0000313" key="4">
    <source>
        <dbReference type="EMBL" id="CAB4242213.1"/>
    </source>
</evidence>
<dbReference type="NCBIfam" id="TIGR00621">
    <property type="entry name" value="ssb"/>
    <property type="match status" value="1"/>
</dbReference>
<gene>
    <name evidence="4" type="ORF">UFOVP83_32</name>
</gene>
<dbReference type="GO" id="GO:0009295">
    <property type="term" value="C:nucleoid"/>
    <property type="evidence" value="ECO:0007669"/>
    <property type="project" value="TreeGrafter"/>
</dbReference>
<dbReference type="Pfam" id="PF00436">
    <property type="entry name" value="SSB"/>
    <property type="match status" value="1"/>
</dbReference>
<dbReference type="Gene3D" id="2.40.50.140">
    <property type="entry name" value="Nucleic acid-binding proteins"/>
    <property type="match status" value="1"/>
</dbReference>
<dbReference type="InterPro" id="IPR012340">
    <property type="entry name" value="NA-bd_OB-fold"/>
</dbReference>
<dbReference type="InterPro" id="IPR011344">
    <property type="entry name" value="ssDNA-bd"/>
</dbReference>
<dbReference type="EMBL" id="LR797826">
    <property type="protein sequence ID" value="CAB4242213.1"/>
    <property type="molecule type" value="Genomic_DNA"/>
</dbReference>
<protein>
    <recommendedName>
        <fullName evidence="2">Single-stranded DNA-binding protein</fullName>
    </recommendedName>
</protein>
<dbReference type="InterPro" id="IPR000424">
    <property type="entry name" value="Primosome_PriB/ssb"/>
</dbReference>
<dbReference type="SUPFAM" id="SSF50249">
    <property type="entry name" value="Nucleic acid-binding proteins"/>
    <property type="match status" value="1"/>
</dbReference>
<dbReference type="GO" id="GO:0006260">
    <property type="term" value="P:DNA replication"/>
    <property type="evidence" value="ECO:0007669"/>
    <property type="project" value="InterPro"/>
</dbReference>
<keyword evidence="1 2" id="KW-0238">DNA-binding</keyword>
<dbReference type="CDD" id="cd04496">
    <property type="entry name" value="SSB_OBF"/>
    <property type="match status" value="1"/>
</dbReference>
<dbReference type="PROSITE" id="PS50935">
    <property type="entry name" value="SSB"/>
    <property type="match status" value="1"/>
</dbReference>
<evidence type="ECO:0000256" key="3">
    <source>
        <dbReference type="SAM" id="MobiDB-lite"/>
    </source>
</evidence>
<dbReference type="HAMAP" id="MF_00984">
    <property type="entry name" value="SSB"/>
    <property type="match status" value="1"/>
</dbReference>
<feature type="region of interest" description="Disordered" evidence="3">
    <location>
        <begin position="108"/>
        <end position="140"/>
    </location>
</feature>
<dbReference type="PIRSF" id="PIRSF002070">
    <property type="entry name" value="SSB"/>
    <property type="match status" value="1"/>
</dbReference>
<evidence type="ECO:0000256" key="1">
    <source>
        <dbReference type="ARBA" id="ARBA00023125"/>
    </source>
</evidence>
<dbReference type="PANTHER" id="PTHR10302">
    <property type="entry name" value="SINGLE-STRANDED DNA-BINDING PROTEIN"/>
    <property type="match status" value="1"/>
</dbReference>
<organism evidence="4">
    <name type="scientific">uncultured Caudovirales phage</name>
    <dbReference type="NCBI Taxonomy" id="2100421"/>
    <lineage>
        <taxon>Viruses</taxon>
        <taxon>Duplodnaviria</taxon>
        <taxon>Heunggongvirae</taxon>
        <taxon>Uroviricota</taxon>
        <taxon>Caudoviricetes</taxon>
        <taxon>Peduoviridae</taxon>
        <taxon>Maltschvirus</taxon>
        <taxon>Maltschvirus maltsch</taxon>
    </lineage>
</organism>
<dbReference type="PANTHER" id="PTHR10302:SF27">
    <property type="entry name" value="SINGLE-STRANDED DNA-BINDING PROTEIN"/>
    <property type="match status" value="1"/>
</dbReference>
<accession>A0A6J5TCN0</accession>
<proteinExistence type="inferred from homology"/>
<dbReference type="GO" id="GO:0003697">
    <property type="term" value="F:single-stranded DNA binding"/>
    <property type="evidence" value="ECO:0007669"/>
    <property type="project" value="InterPro"/>
</dbReference>